<dbReference type="GeneID" id="93509335"/>
<dbReference type="EMBL" id="JBIRUQ010000002">
    <property type="protein sequence ID" value="MFI1461343.1"/>
    <property type="molecule type" value="Genomic_DNA"/>
</dbReference>
<evidence type="ECO:0000313" key="2">
    <source>
        <dbReference type="EMBL" id="MFI1461343.1"/>
    </source>
</evidence>
<evidence type="ECO:0000313" key="3">
    <source>
        <dbReference type="Proteomes" id="UP001611263"/>
    </source>
</evidence>
<organism evidence="2 3">
    <name type="scientific">Nocardia carnea</name>
    <dbReference type="NCBI Taxonomy" id="37328"/>
    <lineage>
        <taxon>Bacteria</taxon>
        <taxon>Bacillati</taxon>
        <taxon>Actinomycetota</taxon>
        <taxon>Actinomycetes</taxon>
        <taxon>Mycobacteriales</taxon>
        <taxon>Nocardiaceae</taxon>
        <taxon>Nocardia</taxon>
    </lineage>
</organism>
<sequence length="374" mass="38098">MAGRIRVAVHQGCGDLAGRVRAISGTAHSGAGEFRRADRLDAADAGPLRRSGDGSDSRARGSGAFAVGMRSRKAQPADRILADLADDVYFPDRSRPIAGFVRLDKAEAERAGIPPEAMNDLPSGLTSALYRDDAGRYVLAFAGTYRTSLRSWKTNFAQGLGIPARQYVLAGRLGKLARGAFGDELVITGHSLGGGLATTAALKSGAPAVTFNAAGLSDQTIRGLGIDATAAREYAAAGNIRTYVVAGDPLTVLQDSHRVHRSMIGGLAGGILGSSLGGAVGSAIGGTTGRVTGSTTGRFVGASVGAAIGGTAGAAGTAGGLAQVRPALGARIDLPDPLLAENNGRMAHAIDIHEMPGVRRALDLTQPWSDRPAS</sequence>
<dbReference type="Gene3D" id="3.40.50.1820">
    <property type="entry name" value="alpha/beta hydrolase"/>
    <property type="match status" value="1"/>
</dbReference>
<keyword evidence="3" id="KW-1185">Reference proteome</keyword>
<reference evidence="2 3" key="1">
    <citation type="submission" date="2024-10" db="EMBL/GenBank/DDBJ databases">
        <title>The Natural Products Discovery Center: Release of the First 8490 Sequenced Strains for Exploring Actinobacteria Biosynthetic Diversity.</title>
        <authorList>
            <person name="Kalkreuter E."/>
            <person name="Kautsar S.A."/>
            <person name="Yang D."/>
            <person name="Bader C.D."/>
            <person name="Teijaro C.N."/>
            <person name="Fluegel L."/>
            <person name="Davis C.M."/>
            <person name="Simpson J.R."/>
            <person name="Lauterbach L."/>
            <person name="Steele A.D."/>
            <person name="Gui C."/>
            <person name="Meng S."/>
            <person name="Li G."/>
            <person name="Viehrig K."/>
            <person name="Ye F."/>
            <person name="Su P."/>
            <person name="Kiefer A.F."/>
            <person name="Nichols A."/>
            <person name="Cepeda A.J."/>
            <person name="Yan W."/>
            <person name="Fan B."/>
            <person name="Jiang Y."/>
            <person name="Adhikari A."/>
            <person name="Zheng C.-J."/>
            <person name="Schuster L."/>
            <person name="Cowan T.M."/>
            <person name="Smanski M.J."/>
            <person name="Chevrette M.G."/>
            <person name="De Carvalho L.P.S."/>
            <person name="Shen B."/>
        </authorList>
    </citation>
    <scope>NUCLEOTIDE SEQUENCE [LARGE SCALE GENOMIC DNA]</scope>
    <source>
        <strain evidence="2 3">NPDC020568</strain>
    </source>
</reference>
<gene>
    <name evidence="2" type="ORF">ACH4WX_11555</name>
</gene>
<feature type="region of interest" description="Disordered" evidence="1">
    <location>
        <begin position="42"/>
        <end position="68"/>
    </location>
</feature>
<feature type="compositionally biased region" description="Basic and acidic residues" evidence="1">
    <location>
        <begin position="50"/>
        <end position="59"/>
    </location>
</feature>
<dbReference type="SUPFAM" id="SSF53474">
    <property type="entry name" value="alpha/beta-Hydrolases"/>
    <property type="match status" value="1"/>
</dbReference>
<accession>A0ABW7TJX1</accession>
<dbReference type="RefSeq" id="WP_156052326.1">
    <property type="nucleotide sequence ID" value="NZ_JBIRUQ010000002.1"/>
</dbReference>
<dbReference type="Pfam" id="PF26363">
    <property type="entry name" value="Phospholipase-like"/>
    <property type="match status" value="1"/>
</dbReference>
<comment type="caution">
    <text evidence="2">The sequence shown here is derived from an EMBL/GenBank/DDBJ whole genome shotgun (WGS) entry which is preliminary data.</text>
</comment>
<dbReference type="InterPro" id="IPR029058">
    <property type="entry name" value="AB_hydrolase_fold"/>
</dbReference>
<name>A0ABW7TJX1_9NOCA</name>
<dbReference type="Proteomes" id="UP001611263">
    <property type="component" value="Unassembled WGS sequence"/>
</dbReference>
<proteinExistence type="predicted"/>
<protein>
    <submittedName>
        <fullName evidence="2">DUF2974 domain-containing protein</fullName>
    </submittedName>
</protein>
<evidence type="ECO:0000256" key="1">
    <source>
        <dbReference type="SAM" id="MobiDB-lite"/>
    </source>
</evidence>